<gene>
    <name evidence="13" type="primary">DDIT3</name>
</gene>
<comment type="subcellular location">
    <subcellularLocation>
        <location evidence="1">Cytoplasm</location>
    </subcellularLocation>
</comment>
<evidence type="ECO:0000256" key="4">
    <source>
        <dbReference type="ARBA" id="ARBA00022491"/>
    </source>
</evidence>
<accession>A0A8C3HW78</accession>
<dbReference type="GO" id="GO:0009948">
    <property type="term" value="P:anterior/posterior axis specification"/>
    <property type="evidence" value="ECO:0007669"/>
    <property type="project" value="Ensembl"/>
</dbReference>
<dbReference type="GO" id="GO:0070509">
    <property type="term" value="P:calcium ion import"/>
    <property type="evidence" value="ECO:0007669"/>
    <property type="project" value="Ensembl"/>
</dbReference>
<dbReference type="PANTHER" id="PTHR16833:SF0">
    <property type="entry name" value="DNA DAMAGE-INDUCIBLE TRANSCRIPT 3 PROTEIN"/>
    <property type="match status" value="1"/>
</dbReference>
<evidence type="ECO:0000256" key="8">
    <source>
        <dbReference type="ARBA" id="ARBA00023125"/>
    </source>
</evidence>
<dbReference type="GO" id="GO:0032993">
    <property type="term" value="C:protein-DNA complex"/>
    <property type="evidence" value="ECO:0007669"/>
    <property type="project" value="Ensembl"/>
</dbReference>
<keyword evidence="4" id="KW-0678">Repressor</keyword>
<dbReference type="InterPro" id="IPR016670">
    <property type="entry name" value="DNA_damage_induc_transcript_3"/>
</dbReference>
<dbReference type="GO" id="GO:0000978">
    <property type="term" value="F:RNA polymerase II cis-regulatory region sequence-specific DNA binding"/>
    <property type="evidence" value="ECO:0007669"/>
    <property type="project" value="Ensembl"/>
</dbReference>
<comment type="similarity">
    <text evidence="2">Belongs to the bZIP family.</text>
</comment>
<dbReference type="GeneTree" id="ENSGT00390000006305"/>
<reference evidence="13" key="2">
    <citation type="submission" date="2025-09" db="UniProtKB">
        <authorList>
            <consortium name="Ensembl"/>
        </authorList>
    </citation>
    <scope>IDENTIFICATION</scope>
</reference>
<sequence length="205" mass="22206">MVFSLFRQGDGRTDLTMAAEPVPASLPSWELEAWYEDLQEVLSSDENGGTSLPPGGAEQKDLATLDATALLWGLDFPAPLAEQTGDAPELDASLTAELLELLSGAPEELVGRPESDSSQSSPAQTCTEDEEGAGPARGVKRKRSSQPQGQGKKRSGEKEQNERRVTELMAENERLKQEIERLSAEVEATRAALIERMVNLQKVEG</sequence>
<dbReference type="GO" id="GO:1990442">
    <property type="term" value="P:intrinsic apoptotic signaling pathway in response to nitrosative stress"/>
    <property type="evidence" value="ECO:0007669"/>
    <property type="project" value="Ensembl"/>
</dbReference>
<dbReference type="AlphaFoldDB" id="A0A8C3HW78"/>
<dbReference type="GO" id="GO:0140416">
    <property type="term" value="F:transcription regulator inhibitor activity"/>
    <property type="evidence" value="ECO:0007669"/>
    <property type="project" value="Ensembl"/>
</dbReference>
<dbReference type="GO" id="GO:0120163">
    <property type="term" value="P:negative regulation of cold-induced thermogenesis"/>
    <property type="evidence" value="ECO:0007669"/>
    <property type="project" value="Ensembl"/>
</dbReference>
<dbReference type="PANTHER" id="PTHR16833">
    <property type="entry name" value="DNA DAMAGE-INDUCIBLE TRANSCRIPT 3 DDIT3"/>
    <property type="match status" value="1"/>
</dbReference>
<evidence type="ECO:0000256" key="11">
    <source>
        <dbReference type="ARBA" id="ARBA00023230"/>
    </source>
</evidence>
<feature type="compositionally biased region" description="Basic and acidic residues" evidence="12">
    <location>
        <begin position="154"/>
        <end position="170"/>
    </location>
</feature>
<evidence type="ECO:0000256" key="9">
    <source>
        <dbReference type="ARBA" id="ARBA00023159"/>
    </source>
</evidence>
<dbReference type="GO" id="GO:0008140">
    <property type="term" value="F:cAMP response element binding protein binding"/>
    <property type="evidence" value="ECO:0007669"/>
    <property type="project" value="Ensembl"/>
</dbReference>
<dbReference type="GO" id="GO:0007605">
    <property type="term" value="P:sensory perception of sound"/>
    <property type="evidence" value="ECO:0007669"/>
    <property type="project" value="Ensembl"/>
</dbReference>
<keyword evidence="6" id="KW-0832">Ubl conjugation</keyword>
<keyword evidence="11" id="KW-0834">Unfolded protein response</keyword>
<dbReference type="GO" id="GO:0045454">
    <property type="term" value="P:cell redox homeostasis"/>
    <property type="evidence" value="ECO:0007669"/>
    <property type="project" value="Ensembl"/>
</dbReference>
<dbReference type="GO" id="GO:0005770">
    <property type="term" value="C:late endosome"/>
    <property type="evidence" value="ECO:0007669"/>
    <property type="project" value="Ensembl"/>
</dbReference>
<dbReference type="Proteomes" id="UP000694380">
    <property type="component" value="Unplaced"/>
</dbReference>
<dbReference type="GO" id="GO:0001955">
    <property type="term" value="P:blood vessel maturation"/>
    <property type="evidence" value="ECO:0007669"/>
    <property type="project" value="Ensembl"/>
</dbReference>
<dbReference type="GO" id="GO:1904738">
    <property type="term" value="P:vascular associated smooth muscle cell migration"/>
    <property type="evidence" value="ECO:0007669"/>
    <property type="project" value="Ensembl"/>
</dbReference>
<dbReference type="Gene3D" id="1.20.5.170">
    <property type="match status" value="1"/>
</dbReference>
<dbReference type="GO" id="GO:0140537">
    <property type="term" value="F:transcription regulator activator activity"/>
    <property type="evidence" value="ECO:0007669"/>
    <property type="project" value="Ensembl"/>
</dbReference>
<dbReference type="GO" id="GO:0051898">
    <property type="term" value="P:negative regulation of phosphatidylinositol 3-kinase/protein kinase B signal transduction"/>
    <property type="evidence" value="ECO:0007669"/>
    <property type="project" value="Ensembl"/>
</dbReference>
<proteinExistence type="inferred from homology"/>
<evidence type="ECO:0000256" key="6">
    <source>
        <dbReference type="ARBA" id="ARBA00022843"/>
    </source>
</evidence>
<dbReference type="GO" id="GO:0045599">
    <property type="term" value="P:negative regulation of fat cell differentiation"/>
    <property type="evidence" value="ECO:0007669"/>
    <property type="project" value="Ensembl"/>
</dbReference>
<dbReference type="Ensembl" id="ENSCPBT00000028957.1">
    <property type="protein sequence ID" value="ENSCPBP00000024578.1"/>
    <property type="gene ID" value="ENSCPBG00000017509.1"/>
</dbReference>
<dbReference type="GO" id="GO:0051209">
    <property type="term" value="P:release of sequestered calcium ion into cytosol"/>
    <property type="evidence" value="ECO:0007669"/>
    <property type="project" value="Ensembl"/>
</dbReference>
<keyword evidence="10" id="KW-0804">Transcription</keyword>
<dbReference type="GO" id="GO:0160144">
    <property type="term" value="P:GDF15-GFRAL signaling pathway"/>
    <property type="evidence" value="ECO:0007669"/>
    <property type="project" value="Ensembl"/>
</dbReference>
<name>A0A8C3HW78_CHRPI</name>
<feature type="compositionally biased region" description="Polar residues" evidence="12">
    <location>
        <begin position="116"/>
        <end position="126"/>
    </location>
</feature>
<dbReference type="GO" id="GO:0002086">
    <property type="term" value="P:diaphragm contraction"/>
    <property type="evidence" value="ECO:0007669"/>
    <property type="project" value="Ensembl"/>
</dbReference>
<evidence type="ECO:0000313" key="14">
    <source>
        <dbReference type="Proteomes" id="UP000694380"/>
    </source>
</evidence>
<keyword evidence="3" id="KW-0963">Cytoplasm</keyword>
<dbReference type="GO" id="GO:0090090">
    <property type="term" value="P:negative regulation of canonical Wnt signaling pathway"/>
    <property type="evidence" value="ECO:0007669"/>
    <property type="project" value="Ensembl"/>
</dbReference>
<dbReference type="GO" id="GO:0046982">
    <property type="term" value="F:protein heterodimerization activity"/>
    <property type="evidence" value="ECO:0007669"/>
    <property type="project" value="Ensembl"/>
</dbReference>
<dbReference type="GO" id="GO:0061771">
    <property type="term" value="P:response to caloric restriction"/>
    <property type="evidence" value="ECO:0007669"/>
    <property type="project" value="Ensembl"/>
</dbReference>
<feature type="region of interest" description="Disordered" evidence="12">
    <location>
        <begin position="41"/>
        <end position="60"/>
    </location>
</feature>
<evidence type="ECO:0000256" key="2">
    <source>
        <dbReference type="ARBA" id="ARBA00007163"/>
    </source>
</evidence>
<dbReference type="GO" id="GO:0140468">
    <property type="term" value="P:HRI-mediated signaling"/>
    <property type="evidence" value="ECO:0007669"/>
    <property type="project" value="Ensembl"/>
</dbReference>
<keyword evidence="14" id="KW-1185">Reference proteome</keyword>
<dbReference type="GO" id="GO:0036119">
    <property type="term" value="P:response to platelet-derived growth factor"/>
    <property type="evidence" value="ECO:0007669"/>
    <property type="project" value="Ensembl"/>
</dbReference>
<dbReference type="GO" id="GO:0043161">
    <property type="term" value="P:proteasome-mediated ubiquitin-dependent protein catabolic process"/>
    <property type="evidence" value="ECO:0007669"/>
    <property type="project" value="Ensembl"/>
</dbReference>
<protein>
    <submittedName>
        <fullName evidence="13">DNA damage inducible transcript 3</fullName>
    </submittedName>
</protein>
<dbReference type="GO" id="GO:0045662">
    <property type="term" value="P:negative regulation of myoblast differentiation"/>
    <property type="evidence" value="ECO:0007669"/>
    <property type="project" value="Ensembl"/>
</dbReference>
<dbReference type="GO" id="GO:0042594">
    <property type="term" value="P:response to starvation"/>
    <property type="evidence" value="ECO:0007669"/>
    <property type="project" value="Ensembl"/>
</dbReference>
<dbReference type="GO" id="GO:2000016">
    <property type="term" value="P:negative regulation of determination of dorsal identity"/>
    <property type="evidence" value="ECO:0007669"/>
    <property type="project" value="Ensembl"/>
</dbReference>
<evidence type="ECO:0000256" key="7">
    <source>
        <dbReference type="ARBA" id="ARBA00023015"/>
    </source>
</evidence>
<dbReference type="GO" id="GO:0072655">
    <property type="term" value="P:establishment of protein localization to mitochondrion"/>
    <property type="evidence" value="ECO:0007669"/>
    <property type="project" value="Ensembl"/>
</dbReference>
<dbReference type="GO" id="GO:0043525">
    <property type="term" value="P:positive regulation of neuron apoptotic process"/>
    <property type="evidence" value="ECO:0007669"/>
    <property type="project" value="Ensembl"/>
</dbReference>
<dbReference type="GO" id="GO:0032700">
    <property type="term" value="P:negative regulation of interleukin-17 production"/>
    <property type="evidence" value="ECO:0007669"/>
    <property type="project" value="Ensembl"/>
</dbReference>
<dbReference type="GO" id="GO:1990617">
    <property type="term" value="C:CHOP-ATF4 complex"/>
    <property type="evidence" value="ECO:0007669"/>
    <property type="project" value="Ensembl"/>
</dbReference>
<keyword evidence="5" id="KW-0597">Phosphoprotein</keyword>
<dbReference type="GO" id="GO:0000122">
    <property type="term" value="P:negative regulation of transcription by RNA polymerase II"/>
    <property type="evidence" value="ECO:0007669"/>
    <property type="project" value="Ensembl"/>
</dbReference>
<evidence type="ECO:0000313" key="13">
    <source>
        <dbReference type="Ensembl" id="ENSCPBP00000024578.1"/>
    </source>
</evidence>
<dbReference type="GO" id="GO:0003714">
    <property type="term" value="F:transcription corepressor activity"/>
    <property type="evidence" value="ECO:0007669"/>
    <property type="project" value="Ensembl"/>
</dbReference>
<organism evidence="13 14">
    <name type="scientific">Chrysemys picta bellii</name>
    <name type="common">Western painted turtle</name>
    <name type="synonym">Emys bellii</name>
    <dbReference type="NCBI Taxonomy" id="8478"/>
    <lineage>
        <taxon>Eukaryota</taxon>
        <taxon>Metazoa</taxon>
        <taxon>Chordata</taxon>
        <taxon>Craniata</taxon>
        <taxon>Vertebrata</taxon>
        <taxon>Euteleostomi</taxon>
        <taxon>Archelosauria</taxon>
        <taxon>Testudinata</taxon>
        <taxon>Testudines</taxon>
        <taxon>Cryptodira</taxon>
        <taxon>Durocryptodira</taxon>
        <taxon>Testudinoidea</taxon>
        <taxon>Emydidae</taxon>
        <taxon>Chrysemys</taxon>
    </lineage>
</organism>
<dbReference type="GO" id="GO:0032757">
    <property type="term" value="P:positive regulation of interleukin-8 production"/>
    <property type="evidence" value="ECO:0007669"/>
    <property type="project" value="Ensembl"/>
</dbReference>
<dbReference type="GO" id="GO:0001228">
    <property type="term" value="F:DNA-binding transcription activator activity, RNA polymerase II-specific"/>
    <property type="evidence" value="ECO:0007669"/>
    <property type="project" value="Ensembl"/>
</dbReference>
<evidence type="ECO:0000256" key="10">
    <source>
        <dbReference type="ARBA" id="ARBA00023163"/>
    </source>
</evidence>
<reference evidence="13" key="1">
    <citation type="submission" date="2025-08" db="UniProtKB">
        <authorList>
            <consortium name="Ensembl"/>
        </authorList>
    </citation>
    <scope>IDENTIFICATION</scope>
</reference>
<dbReference type="GO" id="GO:0036488">
    <property type="term" value="C:CHOP-C/EBP complex"/>
    <property type="evidence" value="ECO:0007669"/>
    <property type="project" value="Ensembl"/>
</dbReference>
<keyword evidence="9" id="KW-0010">Activator</keyword>
<dbReference type="GO" id="GO:0006983">
    <property type="term" value="P:ER overload response"/>
    <property type="evidence" value="ECO:0007669"/>
    <property type="project" value="Ensembl"/>
</dbReference>
<dbReference type="GO" id="GO:1990622">
    <property type="term" value="C:CHOP-ATF3 complex"/>
    <property type="evidence" value="ECO:0007669"/>
    <property type="project" value="Ensembl"/>
</dbReference>
<evidence type="ECO:0000256" key="5">
    <source>
        <dbReference type="ARBA" id="ARBA00022553"/>
    </source>
</evidence>
<dbReference type="GO" id="GO:0060840">
    <property type="term" value="P:artery development"/>
    <property type="evidence" value="ECO:0007669"/>
    <property type="project" value="Ensembl"/>
</dbReference>
<dbReference type="GO" id="GO:1902237">
    <property type="term" value="P:positive regulation of endoplasmic reticulum stress-induced intrinsic apoptotic signaling pathway"/>
    <property type="evidence" value="ECO:0007669"/>
    <property type="project" value="Ensembl"/>
</dbReference>
<evidence type="ECO:0000256" key="1">
    <source>
        <dbReference type="ARBA" id="ARBA00004496"/>
    </source>
</evidence>
<dbReference type="GO" id="GO:0043522">
    <property type="term" value="F:leucine zipper domain binding"/>
    <property type="evidence" value="ECO:0007669"/>
    <property type="project" value="Ensembl"/>
</dbReference>
<dbReference type="GO" id="GO:0042803">
    <property type="term" value="F:protein homodimerization activity"/>
    <property type="evidence" value="ECO:0007669"/>
    <property type="project" value="Ensembl"/>
</dbReference>
<dbReference type="GO" id="GO:0030968">
    <property type="term" value="P:endoplasmic reticulum unfolded protein response"/>
    <property type="evidence" value="ECO:0007669"/>
    <property type="project" value="Ensembl"/>
</dbReference>
<evidence type="ECO:0000256" key="12">
    <source>
        <dbReference type="SAM" id="MobiDB-lite"/>
    </source>
</evidence>
<dbReference type="GO" id="GO:0070059">
    <property type="term" value="P:intrinsic apoptotic signaling pathway in response to endoplasmic reticulum stress"/>
    <property type="evidence" value="ECO:0007669"/>
    <property type="project" value="Ensembl"/>
</dbReference>
<dbReference type="OMA" id="MVNLHKA"/>
<evidence type="ECO:0000256" key="3">
    <source>
        <dbReference type="ARBA" id="ARBA00022490"/>
    </source>
</evidence>
<dbReference type="GO" id="GO:0032689">
    <property type="term" value="P:negative regulation of type II interferon production"/>
    <property type="evidence" value="ECO:0007669"/>
    <property type="project" value="Ensembl"/>
</dbReference>
<dbReference type="GO" id="GO:0010467">
    <property type="term" value="P:gene expression"/>
    <property type="evidence" value="ECO:0007669"/>
    <property type="project" value="Ensembl"/>
</dbReference>
<keyword evidence="8" id="KW-0238">DNA-binding</keyword>
<keyword evidence="7" id="KW-0805">Transcription regulation</keyword>
<dbReference type="GO" id="GO:0061629">
    <property type="term" value="F:RNA polymerase II-specific DNA-binding transcription factor binding"/>
    <property type="evidence" value="ECO:0007669"/>
    <property type="project" value="Ensembl"/>
</dbReference>
<feature type="compositionally biased region" description="Polar residues" evidence="12">
    <location>
        <begin position="41"/>
        <end position="50"/>
    </location>
</feature>
<dbReference type="GO" id="GO:1990874">
    <property type="term" value="P:vascular associated smooth muscle cell proliferation"/>
    <property type="evidence" value="ECO:0007669"/>
    <property type="project" value="Ensembl"/>
</dbReference>
<dbReference type="GO" id="GO:0009611">
    <property type="term" value="P:response to wounding"/>
    <property type="evidence" value="ECO:0007669"/>
    <property type="project" value="Ensembl"/>
</dbReference>
<dbReference type="GO" id="GO:0032713">
    <property type="term" value="P:negative regulation of interleukin-4 production"/>
    <property type="evidence" value="ECO:0007669"/>
    <property type="project" value="Ensembl"/>
</dbReference>
<feature type="region of interest" description="Disordered" evidence="12">
    <location>
        <begin position="104"/>
        <end position="170"/>
    </location>
</feature>